<organism evidence="2 3">
    <name type="scientific">Candidatus Entotheonella gemina</name>
    <dbReference type="NCBI Taxonomy" id="1429439"/>
    <lineage>
        <taxon>Bacteria</taxon>
        <taxon>Pseudomonadati</taxon>
        <taxon>Nitrospinota/Tectimicrobiota group</taxon>
        <taxon>Candidatus Tectimicrobiota</taxon>
        <taxon>Candidatus Entotheonellia</taxon>
        <taxon>Candidatus Entotheonellales</taxon>
        <taxon>Candidatus Entotheonellaceae</taxon>
        <taxon>Candidatus Entotheonella</taxon>
    </lineage>
</organism>
<dbReference type="GO" id="GO:0003677">
    <property type="term" value="F:DNA binding"/>
    <property type="evidence" value="ECO:0007669"/>
    <property type="project" value="UniProtKB-KW"/>
</dbReference>
<dbReference type="InterPro" id="IPR011010">
    <property type="entry name" value="DNA_brk_join_enz"/>
</dbReference>
<keyword evidence="1" id="KW-0238">DNA-binding</keyword>
<dbReference type="PANTHER" id="PTHR34605">
    <property type="entry name" value="PHAGE_INTEGRASE DOMAIN-CONTAINING PROTEIN"/>
    <property type="match status" value="1"/>
</dbReference>
<name>W4L3U1_9BACT</name>
<proteinExistence type="predicted"/>
<protein>
    <recommendedName>
        <fullName evidence="4">Core-binding (CB) domain-containing protein</fullName>
    </recommendedName>
</protein>
<dbReference type="Proteomes" id="UP000019140">
    <property type="component" value="Unassembled WGS sequence"/>
</dbReference>
<dbReference type="HOGENOM" id="CLU_1345648_0_0_7"/>
<evidence type="ECO:0000313" key="2">
    <source>
        <dbReference type="EMBL" id="ETW92315.1"/>
    </source>
</evidence>
<feature type="non-terminal residue" evidence="2">
    <location>
        <position position="204"/>
    </location>
</feature>
<dbReference type="PANTHER" id="PTHR34605:SF4">
    <property type="entry name" value="DNA ADENINE METHYLTRANSFERASE"/>
    <property type="match status" value="1"/>
</dbReference>
<reference evidence="2 3" key="1">
    <citation type="journal article" date="2014" name="Nature">
        <title>An environmental bacterial taxon with a large and distinct metabolic repertoire.</title>
        <authorList>
            <person name="Wilson M.C."/>
            <person name="Mori T."/>
            <person name="Ruckert C."/>
            <person name="Uria A.R."/>
            <person name="Helf M.J."/>
            <person name="Takada K."/>
            <person name="Gernert C."/>
            <person name="Steffens U.A."/>
            <person name="Heycke N."/>
            <person name="Schmitt S."/>
            <person name="Rinke C."/>
            <person name="Helfrich E.J."/>
            <person name="Brachmann A.O."/>
            <person name="Gurgui C."/>
            <person name="Wakimoto T."/>
            <person name="Kracht M."/>
            <person name="Crusemann M."/>
            <person name="Hentschel U."/>
            <person name="Abe I."/>
            <person name="Matsunaga S."/>
            <person name="Kalinowski J."/>
            <person name="Takeyama H."/>
            <person name="Piel J."/>
        </authorList>
    </citation>
    <scope>NUCLEOTIDE SEQUENCE [LARGE SCALE GENOMIC DNA]</scope>
    <source>
        <strain evidence="3">TSY2</strain>
    </source>
</reference>
<dbReference type="EMBL" id="AZHX01002963">
    <property type="protein sequence ID" value="ETW92315.1"/>
    <property type="molecule type" value="Genomic_DNA"/>
</dbReference>
<evidence type="ECO:0008006" key="4">
    <source>
        <dbReference type="Google" id="ProtNLM"/>
    </source>
</evidence>
<dbReference type="SUPFAM" id="SSF47823">
    <property type="entry name" value="lambda integrase-like, N-terminal domain"/>
    <property type="match status" value="1"/>
</dbReference>
<evidence type="ECO:0000313" key="3">
    <source>
        <dbReference type="Proteomes" id="UP000019140"/>
    </source>
</evidence>
<evidence type="ECO:0000256" key="1">
    <source>
        <dbReference type="ARBA" id="ARBA00023125"/>
    </source>
</evidence>
<dbReference type="InterPro" id="IPR010998">
    <property type="entry name" value="Integrase_recombinase_N"/>
</dbReference>
<dbReference type="InterPro" id="IPR052925">
    <property type="entry name" value="Phage_Integrase-like_Recomb"/>
</dbReference>
<dbReference type="SUPFAM" id="SSF56349">
    <property type="entry name" value="DNA breaking-rejoining enzymes"/>
    <property type="match status" value="1"/>
</dbReference>
<sequence length="204" mass="22702">MVHVGAVTRLLWFFLADTLTIGVWEKLADIEDPELKRLAGLLPDTVLHSRADSTTKKYLCAFQRWKQWAVPRDEVTVFPVGEVYFALYLQHLGETTASKSAVEEAVNSISWIHQISGLPPIAESPFVRATLSGLQRKLAKPKIKKEPVTTDMLVALVESLGRSPSLSDVRLAAAALLSFAVFLRYDEIAKLRCCDIVFAEDSMT</sequence>
<accession>W4L3U1</accession>
<keyword evidence="3" id="KW-1185">Reference proteome</keyword>
<gene>
    <name evidence="2" type="ORF">ETSY2_53780</name>
</gene>
<dbReference type="Gene3D" id="1.10.150.130">
    <property type="match status" value="1"/>
</dbReference>
<dbReference type="AlphaFoldDB" id="W4L3U1"/>
<comment type="caution">
    <text evidence="2">The sequence shown here is derived from an EMBL/GenBank/DDBJ whole genome shotgun (WGS) entry which is preliminary data.</text>
</comment>